<dbReference type="InterPro" id="IPR042099">
    <property type="entry name" value="ANL_N_sf"/>
</dbReference>
<comment type="caution">
    <text evidence="4">The sequence shown here is derived from an EMBL/GenBank/DDBJ whole genome shotgun (WGS) entry which is preliminary data.</text>
</comment>
<dbReference type="InterPro" id="IPR032387">
    <property type="entry name" value="ACAS_N"/>
</dbReference>
<dbReference type="PANTHER" id="PTHR42921">
    <property type="entry name" value="ACETOACETYL-COA SYNTHETASE"/>
    <property type="match status" value="1"/>
</dbReference>
<sequence>MTIDRPEAHPIIKHTNRIPQWQNFAAVAARRYGAPEGGYDPLWQWSVENVPTFWRAVWDFFDIAARNDTAPGAGDSAILRQLSMPGAHWFPGVELNYVDQVLRHAGRDGAAIIGVDELGLRTTVAWKDLAGQVGALATALRGLGVGVGDVVAAYLPDVPEAMMAFLATAAVGATWSGCGQDYAPD</sequence>
<dbReference type="EMBL" id="BART01031824">
    <property type="protein sequence ID" value="GAH17563.1"/>
    <property type="molecule type" value="Genomic_DNA"/>
</dbReference>
<evidence type="ECO:0000259" key="2">
    <source>
        <dbReference type="Pfam" id="PF00501"/>
    </source>
</evidence>
<dbReference type="Pfam" id="PF16177">
    <property type="entry name" value="ACAS_N"/>
    <property type="match status" value="1"/>
</dbReference>
<proteinExistence type="inferred from homology"/>
<dbReference type="SUPFAM" id="SSF56801">
    <property type="entry name" value="Acetyl-CoA synthetase-like"/>
    <property type="match status" value="1"/>
</dbReference>
<dbReference type="AlphaFoldDB" id="X1F9Z4"/>
<evidence type="ECO:0000259" key="3">
    <source>
        <dbReference type="Pfam" id="PF16177"/>
    </source>
</evidence>
<dbReference type="Gene3D" id="3.40.50.12780">
    <property type="entry name" value="N-terminal domain of ligase-like"/>
    <property type="match status" value="1"/>
</dbReference>
<comment type="similarity">
    <text evidence="1">Belongs to the ATP-dependent AMP-binding enzyme family.</text>
</comment>
<feature type="domain" description="Acetyl-coenzyme A synthetase N-terminal" evidence="3">
    <location>
        <begin position="39"/>
        <end position="98"/>
    </location>
</feature>
<organism evidence="4">
    <name type="scientific">marine sediment metagenome</name>
    <dbReference type="NCBI Taxonomy" id="412755"/>
    <lineage>
        <taxon>unclassified sequences</taxon>
        <taxon>metagenomes</taxon>
        <taxon>ecological metagenomes</taxon>
    </lineage>
</organism>
<feature type="non-terminal residue" evidence="4">
    <location>
        <position position="185"/>
    </location>
</feature>
<dbReference type="PANTHER" id="PTHR42921:SF1">
    <property type="entry name" value="ACETOACETYL-COA SYNTHETASE"/>
    <property type="match status" value="1"/>
</dbReference>
<dbReference type="Pfam" id="PF00501">
    <property type="entry name" value="AMP-binding"/>
    <property type="match status" value="1"/>
</dbReference>
<name>X1F9Z4_9ZZZZ</name>
<reference evidence="4" key="1">
    <citation type="journal article" date="2014" name="Front. Microbiol.">
        <title>High frequency of phylogenetically diverse reductive dehalogenase-homologous genes in deep subseafloor sedimentary metagenomes.</title>
        <authorList>
            <person name="Kawai M."/>
            <person name="Futagami T."/>
            <person name="Toyoda A."/>
            <person name="Takaki Y."/>
            <person name="Nishi S."/>
            <person name="Hori S."/>
            <person name="Arai W."/>
            <person name="Tsubouchi T."/>
            <person name="Morono Y."/>
            <person name="Uchiyama I."/>
            <person name="Ito T."/>
            <person name="Fujiyama A."/>
            <person name="Inagaki F."/>
            <person name="Takami H."/>
        </authorList>
    </citation>
    <scope>NUCLEOTIDE SEQUENCE</scope>
    <source>
        <strain evidence="4">Expedition CK06-06</strain>
    </source>
</reference>
<dbReference type="InterPro" id="IPR000873">
    <property type="entry name" value="AMP-dep_synth/lig_dom"/>
</dbReference>
<accession>X1F9Z4</accession>
<dbReference type="GO" id="GO:0030729">
    <property type="term" value="F:acetoacetate-CoA ligase activity"/>
    <property type="evidence" value="ECO:0007669"/>
    <property type="project" value="TreeGrafter"/>
</dbReference>
<protein>
    <recommendedName>
        <fullName evidence="5">AMP-dependent synthetase/ligase domain-containing protein</fullName>
    </recommendedName>
</protein>
<evidence type="ECO:0000256" key="1">
    <source>
        <dbReference type="ARBA" id="ARBA00006432"/>
    </source>
</evidence>
<feature type="domain" description="AMP-dependent synthetase/ligase" evidence="2">
    <location>
        <begin position="111"/>
        <end position="184"/>
    </location>
</feature>
<gene>
    <name evidence="4" type="ORF">S01H4_55183</name>
</gene>
<evidence type="ECO:0008006" key="5">
    <source>
        <dbReference type="Google" id="ProtNLM"/>
    </source>
</evidence>
<evidence type="ECO:0000313" key="4">
    <source>
        <dbReference type="EMBL" id="GAH17563.1"/>
    </source>
</evidence>